<comment type="caution">
    <text evidence="2">The sequence shown here is derived from an EMBL/GenBank/DDBJ whole genome shotgun (WGS) entry which is preliminary data.</text>
</comment>
<gene>
    <name evidence="2" type="ORF">GCM10009126_13190</name>
</gene>
<proteinExistence type="predicted"/>
<evidence type="ECO:0000256" key="1">
    <source>
        <dbReference type="SAM" id="MobiDB-lite"/>
    </source>
</evidence>
<sequence>MASGAVPDCAVDDTLTRLITSFAFGDNCAGSRKATVPLTTLVVTAAAALPDAATPALPCCDEEDALHPAKTNAASDVSDKTSLRMGKTSNSAFNGHEPVRRRNATVIRGGNPEHSPNSPVGKVNRTQADSCMLVQRHTRPHAESIQSILHAA</sequence>
<reference evidence="2 3" key="1">
    <citation type="journal article" date="2019" name="Int. J. Syst. Evol. Microbiol.">
        <title>The Global Catalogue of Microorganisms (GCM) 10K type strain sequencing project: providing services to taxonomists for standard genome sequencing and annotation.</title>
        <authorList>
            <consortium name="The Broad Institute Genomics Platform"/>
            <consortium name="The Broad Institute Genome Sequencing Center for Infectious Disease"/>
            <person name="Wu L."/>
            <person name="Ma J."/>
        </authorList>
    </citation>
    <scope>NUCLEOTIDE SEQUENCE [LARGE SCALE GENOMIC DNA]</scope>
    <source>
        <strain evidence="2 3">JCM 16242</strain>
    </source>
</reference>
<keyword evidence="3" id="KW-1185">Reference proteome</keyword>
<dbReference type="Proteomes" id="UP001500657">
    <property type="component" value="Unassembled WGS sequence"/>
</dbReference>
<dbReference type="EMBL" id="BAAAFO010000002">
    <property type="protein sequence ID" value="GAA0249085.1"/>
    <property type="molecule type" value="Genomic_DNA"/>
</dbReference>
<evidence type="ECO:0000313" key="2">
    <source>
        <dbReference type="EMBL" id="GAA0249085.1"/>
    </source>
</evidence>
<feature type="region of interest" description="Disordered" evidence="1">
    <location>
        <begin position="70"/>
        <end position="101"/>
    </location>
</feature>
<name>A0ABN0UFQ9_9GAMM</name>
<evidence type="ECO:0000313" key="3">
    <source>
        <dbReference type="Proteomes" id="UP001500657"/>
    </source>
</evidence>
<protein>
    <submittedName>
        <fullName evidence="2">Uncharacterized protein</fullName>
    </submittedName>
</protein>
<accession>A0ABN0UFQ9</accession>
<organism evidence="2 3">
    <name type="scientific">Rhodanobacter caeni</name>
    <dbReference type="NCBI Taxonomy" id="657654"/>
    <lineage>
        <taxon>Bacteria</taxon>
        <taxon>Pseudomonadati</taxon>
        <taxon>Pseudomonadota</taxon>
        <taxon>Gammaproteobacteria</taxon>
        <taxon>Lysobacterales</taxon>
        <taxon>Rhodanobacteraceae</taxon>
        <taxon>Rhodanobacter</taxon>
    </lineage>
</organism>